<evidence type="ECO:0000256" key="6">
    <source>
        <dbReference type="ARBA" id="ARBA00022989"/>
    </source>
</evidence>
<feature type="transmembrane region" description="Helical" evidence="8">
    <location>
        <begin position="81"/>
        <end position="102"/>
    </location>
</feature>
<protein>
    <submittedName>
        <fullName evidence="10">Arginine permease</fullName>
    </submittedName>
</protein>
<reference evidence="10" key="1">
    <citation type="submission" date="2021-03" db="EMBL/GenBank/DDBJ databases">
        <authorList>
            <person name="Palmer J.M."/>
        </authorList>
    </citation>
    <scope>NUCLEOTIDE SEQUENCE</scope>
    <source>
        <strain evidence="10">ARV_011</strain>
    </source>
</reference>
<evidence type="ECO:0000256" key="4">
    <source>
        <dbReference type="ARBA" id="ARBA00022692"/>
    </source>
</evidence>
<feature type="transmembrane region" description="Helical" evidence="8">
    <location>
        <begin position="152"/>
        <end position="176"/>
    </location>
</feature>
<evidence type="ECO:0000256" key="2">
    <source>
        <dbReference type="ARBA" id="ARBA00006983"/>
    </source>
</evidence>
<feature type="transmembrane region" description="Helical" evidence="8">
    <location>
        <begin position="241"/>
        <end position="261"/>
    </location>
</feature>
<keyword evidence="3" id="KW-0813">Transport</keyword>
<comment type="subcellular location">
    <subcellularLocation>
        <location evidence="1">Membrane</location>
        <topology evidence="1">Multi-pass membrane protein</topology>
    </subcellularLocation>
</comment>
<dbReference type="InterPro" id="IPR004840">
    <property type="entry name" value="Amino_acid_permease_CS"/>
</dbReference>
<dbReference type="GO" id="GO:0016020">
    <property type="term" value="C:membrane"/>
    <property type="evidence" value="ECO:0007669"/>
    <property type="project" value="UniProtKB-SubCell"/>
</dbReference>
<dbReference type="InterPro" id="IPR050524">
    <property type="entry name" value="APC_YAT"/>
</dbReference>
<name>A0A9P8AJS0_9ASCO</name>
<evidence type="ECO:0000256" key="8">
    <source>
        <dbReference type="SAM" id="Phobius"/>
    </source>
</evidence>
<accession>A0A9P8AJS0</accession>
<keyword evidence="6 8" id="KW-1133">Transmembrane helix</keyword>
<evidence type="ECO:0000256" key="5">
    <source>
        <dbReference type="ARBA" id="ARBA00022970"/>
    </source>
</evidence>
<keyword evidence="4 8" id="KW-0812">Transmembrane</keyword>
<dbReference type="InterPro" id="IPR004841">
    <property type="entry name" value="AA-permease/SLC12A_dom"/>
</dbReference>
<feature type="domain" description="Amino acid permease/ SLC12A" evidence="9">
    <location>
        <begin position="50"/>
        <end position="510"/>
    </location>
</feature>
<evidence type="ECO:0000313" key="11">
    <source>
        <dbReference type="Proteomes" id="UP000790833"/>
    </source>
</evidence>
<dbReference type="Proteomes" id="UP000790833">
    <property type="component" value="Unassembled WGS sequence"/>
</dbReference>
<keyword evidence="5" id="KW-0029">Amino-acid transport</keyword>
<dbReference type="Pfam" id="PF00324">
    <property type="entry name" value="AA_permease"/>
    <property type="match status" value="1"/>
</dbReference>
<sequence length="558" mass="61868">MSDFEKSIPGSSVTHRTNNEKISETHYVYHDEESNKEKSTEVERALKARHISMLAIGGTIGTGLFISTGNTIAVAGPASSLMSYLFFTTIAYFVTQGLGEMATLIPVSGSFTQFVARWLSPALGAANGWNYWFSWGITFALELSVVGQVIEYWTFAVPLAAWILIFFVILTAFNFFPVKYYGEVEFWIAFMKVIAVAGWIIYAFIMVVGGGKGGPVGFRYWRNPGAFGPGIHSSNKTTGQFLGWLSSLISAAFTFQGCELVGLSCGEAKNPRKTVPSAIRKVLIRILLFYVLSIFFIGLLVPWDDPRLPYNGEADSTQNAASSPFVIAMLNSGTKILPDIFNAVILITIISAGNSNIYSGSRILYGLAQAGIAPKFFMITNRWGVPYYAVVCTSILGSLGYLAVSSSGLNAFNWLLNITALAGLIAWLFISLAHIRFMNILKSRNISRDSLPFKAKFMPYGSYYCAIVVFVLIFIQGYEAFYSITATSFFTSYVSLIIFVVCWLIFHIMYNGLNFSWDKLIVPIDQCDIDSGVREADDEVWEESVPTTLWEKFWAIIN</sequence>
<evidence type="ECO:0000313" key="10">
    <source>
        <dbReference type="EMBL" id="KAG7195164.1"/>
    </source>
</evidence>
<comment type="similarity">
    <text evidence="2">Belongs to the amino acid-polyamine-organocation (APC) superfamily. YAT (TC 2.A.3.10) family.</text>
</comment>
<dbReference type="OrthoDB" id="3900342at2759"/>
<keyword evidence="11" id="KW-1185">Reference proteome</keyword>
<evidence type="ECO:0000256" key="7">
    <source>
        <dbReference type="ARBA" id="ARBA00023136"/>
    </source>
</evidence>
<proteinExistence type="inferred from homology"/>
<keyword evidence="7 8" id="KW-0472">Membrane</keyword>
<organism evidence="10 11">
    <name type="scientific">Scheffersomyces spartinae</name>
    <dbReference type="NCBI Taxonomy" id="45513"/>
    <lineage>
        <taxon>Eukaryota</taxon>
        <taxon>Fungi</taxon>
        <taxon>Dikarya</taxon>
        <taxon>Ascomycota</taxon>
        <taxon>Saccharomycotina</taxon>
        <taxon>Pichiomycetes</taxon>
        <taxon>Debaryomycetaceae</taxon>
        <taxon>Scheffersomyces</taxon>
    </lineage>
</organism>
<feature type="transmembrane region" description="Helical" evidence="8">
    <location>
        <begin position="188"/>
        <end position="209"/>
    </location>
</feature>
<dbReference type="EMBL" id="JAHMUF010000004">
    <property type="protein sequence ID" value="KAG7195164.1"/>
    <property type="molecule type" value="Genomic_DNA"/>
</dbReference>
<feature type="transmembrane region" description="Helical" evidence="8">
    <location>
        <begin position="385"/>
        <end position="404"/>
    </location>
</feature>
<feature type="transmembrane region" description="Helical" evidence="8">
    <location>
        <begin position="282"/>
        <end position="303"/>
    </location>
</feature>
<dbReference type="GO" id="GO:0015171">
    <property type="term" value="F:amino acid transmembrane transporter activity"/>
    <property type="evidence" value="ECO:0007669"/>
    <property type="project" value="TreeGrafter"/>
</dbReference>
<dbReference type="PIRSF" id="PIRSF006060">
    <property type="entry name" value="AA_transporter"/>
    <property type="match status" value="1"/>
</dbReference>
<dbReference type="GeneID" id="66117062"/>
<feature type="transmembrane region" description="Helical" evidence="8">
    <location>
        <begin position="490"/>
        <end position="510"/>
    </location>
</feature>
<gene>
    <name evidence="10" type="primary">CAN2</name>
    <name evidence="10" type="ORF">KQ657_003688</name>
</gene>
<feature type="transmembrane region" description="Helical" evidence="8">
    <location>
        <begin position="457"/>
        <end position="478"/>
    </location>
</feature>
<evidence type="ECO:0000259" key="9">
    <source>
        <dbReference type="Pfam" id="PF00324"/>
    </source>
</evidence>
<feature type="transmembrane region" description="Helical" evidence="8">
    <location>
        <begin position="416"/>
        <end position="437"/>
    </location>
</feature>
<feature type="transmembrane region" description="Helical" evidence="8">
    <location>
        <begin position="54"/>
        <end position="75"/>
    </location>
</feature>
<dbReference type="PANTHER" id="PTHR43341">
    <property type="entry name" value="AMINO ACID PERMEASE"/>
    <property type="match status" value="1"/>
</dbReference>
<dbReference type="FunFam" id="1.20.1740.10:FF:000006">
    <property type="entry name" value="General amino acid permease"/>
    <property type="match status" value="1"/>
</dbReference>
<evidence type="ECO:0000256" key="1">
    <source>
        <dbReference type="ARBA" id="ARBA00004141"/>
    </source>
</evidence>
<dbReference type="PANTHER" id="PTHR43341:SF4">
    <property type="entry name" value="ARGININE PERMEASE CAN1-RELATED"/>
    <property type="match status" value="1"/>
</dbReference>
<feature type="transmembrane region" description="Helical" evidence="8">
    <location>
        <begin position="340"/>
        <end position="358"/>
    </location>
</feature>
<evidence type="ECO:0000256" key="3">
    <source>
        <dbReference type="ARBA" id="ARBA00022448"/>
    </source>
</evidence>
<dbReference type="AlphaFoldDB" id="A0A9P8AJS0"/>
<comment type="caution">
    <text evidence="10">The sequence shown here is derived from an EMBL/GenBank/DDBJ whole genome shotgun (WGS) entry which is preliminary data.</text>
</comment>
<dbReference type="Gene3D" id="1.20.1740.10">
    <property type="entry name" value="Amino acid/polyamine transporter I"/>
    <property type="match status" value="1"/>
</dbReference>
<dbReference type="PROSITE" id="PS00218">
    <property type="entry name" value="AMINO_ACID_PERMEASE_1"/>
    <property type="match status" value="1"/>
</dbReference>
<dbReference type="RefSeq" id="XP_043050711.1">
    <property type="nucleotide sequence ID" value="XM_043194387.1"/>
</dbReference>